<evidence type="ECO:0000259" key="5">
    <source>
        <dbReference type="PROSITE" id="PS01031"/>
    </source>
</evidence>
<dbReference type="InterPro" id="IPR002068">
    <property type="entry name" value="A-crystallin/Hsp20_dom"/>
</dbReference>
<feature type="compositionally biased region" description="Acidic residues" evidence="4">
    <location>
        <begin position="136"/>
        <end position="150"/>
    </location>
</feature>
<keyword evidence="1" id="KW-0346">Stress response</keyword>
<dbReference type="Gene3D" id="2.60.40.790">
    <property type="match status" value="1"/>
</dbReference>
<evidence type="ECO:0000313" key="7">
    <source>
        <dbReference type="Proteomes" id="UP000422736"/>
    </source>
</evidence>
<reference evidence="6 7" key="1">
    <citation type="submission" date="2016-03" db="EMBL/GenBank/DDBJ databases">
        <title>How can Kluyveromyces marxianus grow so fast - potential evolutionary course in Saccharomyces Complex revealed by comparative genomics.</title>
        <authorList>
            <person name="Mo W."/>
            <person name="Lu W."/>
            <person name="Yang X."/>
            <person name="Qi J."/>
            <person name="Lv H."/>
        </authorList>
    </citation>
    <scope>NUCLEOTIDE SEQUENCE [LARGE SCALE GENOMIC DNA]</scope>
    <source>
        <strain evidence="6 7">FIM1</strain>
    </source>
</reference>
<organism evidence="6 7">
    <name type="scientific">Kluyveromyces marxianus</name>
    <name type="common">Yeast</name>
    <name type="synonym">Candida kefyr</name>
    <dbReference type="NCBI Taxonomy" id="4911"/>
    <lineage>
        <taxon>Eukaryota</taxon>
        <taxon>Fungi</taxon>
        <taxon>Dikarya</taxon>
        <taxon>Ascomycota</taxon>
        <taxon>Saccharomycotina</taxon>
        <taxon>Saccharomycetes</taxon>
        <taxon>Saccharomycetales</taxon>
        <taxon>Saccharomycetaceae</taxon>
        <taxon>Kluyveromyces</taxon>
    </lineage>
</organism>
<dbReference type="PROSITE" id="PS01031">
    <property type="entry name" value="SHSP"/>
    <property type="match status" value="1"/>
</dbReference>
<accession>A0ABX6EZ52</accession>
<proteinExistence type="inferred from homology"/>
<protein>
    <submittedName>
        <fullName evidence="6">Protein HSP42</fullName>
    </submittedName>
</protein>
<sequence length="394" mass="45035">MSFYQPSLSLYDVLDALTNKANVRGDYADDFYSNRVPERRREPYGHRRQRYQPERSYYTIPNTPYYQPFYYSREEPQPTEQPVFPHYHRYNPNVRRRPSSTERAGGPSLSSVSGDNLVEALLNALAGDSSGLYSNESEEQERDPAEDKEEQETAKAIKEAILDRLRGNNANLNGLDEEAQESVKDEKADDQDSGYDDEYNEDYNMQNAGDNKVEEGQKDKTSSYPEKEEEEEKVSPSEGKSVFRSPVPAPLQVSNPQISLDLPFSPDVNVYDTNESYLVLLALPGANSKEFKIDFHPSSHELQIKGTIENKSGIDEKFIKISEIKYGDFERTVKFPVLPRIKDEEIKASYCNGLLQIKVPKLPQDSVNPQPKKRILIEDVPDEELVFESSQHNL</sequence>
<feature type="compositionally biased region" description="Basic residues" evidence="4">
    <location>
        <begin position="86"/>
        <end position="98"/>
    </location>
</feature>
<evidence type="ECO:0000313" key="6">
    <source>
        <dbReference type="EMBL" id="QGN16906.1"/>
    </source>
</evidence>
<dbReference type="SUPFAM" id="SSF49764">
    <property type="entry name" value="HSP20-like chaperones"/>
    <property type="match status" value="1"/>
</dbReference>
<evidence type="ECO:0000256" key="4">
    <source>
        <dbReference type="SAM" id="MobiDB-lite"/>
    </source>
</evidence>
<dbReference type="InterPro" id="IPR031107">
    <property type="entry name" value="Small_HSP"/>
</dbReference>
<evidence type="ECO:0000256" key="1">
    <source>
        <dbReference type="ARBA" id="ARBA00023016"/>
    </source>
</evidence>
<dbReference type="Pfam" id="PF00011">
    <property type="entry name" value="HSP20"/>
    <property type="match status" value="1"/>
</dbReference>
<feature type="region of interest" description="Disordered" evidence="4">
    <location>
        <begin position="168"/>
        <end position="248"/>
    </location>
</feature>
<feature type="region of interest" description="Disordered" evidence="4">
    <location>
        <begin position="75"/>
        <end position="112"/>
    </location>
</feature>
<keyword evidence="7" id="KW-1185">Reference proteome</keyword>
<dbReference type="PANTHER" id="PTHR11527">
    <property type="entry name" value="HEAT-SHOCK PROTEIN 20 FAMILY MEMBER"/>
    <property type="match status" value="1"/>
</dbReference>
<dbReference type="CDD" id="cd06464">
    <property type="entry name" value="ACD_sHsps-like"/>
    <property type="match status" value="1"/>
</dbReference>
<comment type="similarity">
    <text evidence="2 3">Belongs to the small heat shock protein (HSP20) family.</text>
</comment>
<feature type="region of interest" description="Disordered" evidence="4">
    <location>
        <begin position="129"/>
        <end position="153"/>
    </location>
</feature>
<name>A0ABX6EZ52_KLUMA</name>
<evidence type="ECO:0000256" key="3">
    <source>
        <dbReference type="RuleBase" id="RU003616"/>
    </source>
</evidence>
<dbReference type="EMBL" id="CP015058">
    <property type="protein sequence ID" value="QGN16906.1"/>
    <property type="molecule type" value="Genomic_DNA"/>
</dbReference>
<dbReference type="Proteomes" id="UP000422736">
    <property type="component" value="Chromosome 5"/>
</dbReference>
<feature type="compositionally biased region" description="Acidic residues" evidence="4">
    <location>
        <begin position="188"/>
        <end position="201"/>
    </location>
</feature>
<feature type="compositionally biased region" description="Basic and acidic residues" evidence="4">
    <location>
        <begin position="211"/>
        <end position="221"/>
    </location>
</feature>
<evidence type="ECO:0000256" key="2">
    <source>
        <dbReference type="PROSITE-ProRule" id="PRU00285"/>
    </source>
</evidence>
<feature type="domain" description="SHSP" evidence="5">
    <location>
        <begin position="259"/>
        <end position="378"/>
    </location>
</feature>
<dbReference type="InterPro" id="IPR008978">
    <property type="entry name" value="HSP20-like_chaperone"/>
</dbReference>
<gene>
    <name evidence="6" type="primary">HSP42</name>
    <name evidence="6" type="ORF">FIM1_3633</name>
</gene>